<dbReference type="Pfam" id="PF15301">
    <property type="entry name" value="SLAIN"/>
    <property type="match status" value="1"/>
</dbReference>
<evidence type="ECO:0000313" key="4">
    <source>
        <dbReference type="Ensembl" id="ENSSAUP00010047984.1"/>
    </source>
</evidence>
<comment type="similarity">
    <text evidence="1">Belongs to the SLAIN motif-containing family.</text>
</comment>
<accession>A0A671XA77</accession>
<feature type="compositionally biased region" description="Acidic residues" evidence="3">
    <location>
        <begin position="52"/>
        <end position="64"/>
    </location>
</feature>
<evidence type="ECO:0000313" key="5">
    <source>
        <dbReference type="Proteomes" id="UP000472265"/>
    </source>
</evidence>
<feature type="region of interest" description="Disordered" evidence="3">
    <location>
        <begin position="232"/>
        <end position="317"/>
    </location>
</feature>
<feature type="compositionally biased region" description="Polar residues" evidence="3">
    <location>
        <begin position="180"/>
        <end position="206"/>
    </location>
</feature>
<evidence type="ECO:0000256" key="2">
    <source>
        <dbReference type="ARBA" id="ARBA00023054"/>
    </source>
</evidence>
<dbReference type="GO" id="GO:0031122">
    <property type="term" value="P:cytoplasmic microtubule organization"/>
    <property type="evidence" value="ECO:0007669"/>
    <property type="project" value="TreeGrafter"/>
</dbReference>
<organism evidence="4 5">
    <name type="scientific">Sparus aurata</name>
    <name type="common">Gilthead sea bream</name>
    <dbReference type="NCBI Taxonomy" id="8175"/>
    <lineage>
        <taxon>Eukaryota</taxon>
        <taxon>Metazoa</taxon>
        <taxon>Chordata</taxon>
        <taxon>Craniata</taxon>
        <taxon>Vertebrata</taxon>
        <taxon>Euteleostomi</taxon>
        <taxon>Actinopterygii</taxon>
        <taxon>Neopterygii</taxon>
        <taxon>Teleostei</taxon>
        <taxon>Neoteleostei</taxon>
        <taxon>Acanthomorphata</taxon>
        <taxon>Eupercaria</taxon>
        <taxon>Spariformes</taxon>
        <taxon>Sparidae</taxon>
        <taxon>Sparus</taxon>
    </lineage>
</organism>
<dbReference type="Ensembl" id="ENSSAUT00010050462.1">
    <property type="protein sequence ID" value="ENSSAUP00010047984.1"/>
    <property type="gene ID" value="ENSSAUG00010019976.1"/>
</dbReference>
<evidence type="ECO:0000256" key="3">
    <source>
        <dbReference type="SAM" id="MobiDB-lite"/>
    </source>
</evidence>
<feature type="region of interest" description="Disordered" evidence="3">
    <location>
        <begin position="92"/>
        <end position="114"/>
    </location>
</feature>
<proteinExistence type="inferred from homology"/>
<feature type="compositionally biased region" description="Pro residues" evidence="3">
    <location>
        <begin position="100"/>
        <end position="109"/>
    </location>
</feature>
<keyword evidence="2" id="KW-0175">Coiled coil</keyword>
<sequence length="334" mass="34978">MCVCVCVGFARVSSYLAPPGLRQDYASTSSVLANRRSQSFTFQLSQLSAGPDLEEEDEEDDEDYGLLPPPQPRLTRLPHSHTFSSIRDWRRSTSSLCTPPSTPSTPPYPSAGFAFQPPPQGLGLGLGLGSLSAAEPQGFRPGSADFENKLRRSMPNLVRAPSMPSVPIPTNPSASPCLLRNSQSFDSSSGLTRLQSSIPSPGQLQNRVQSVGNFTSLSRQTLKATAYVSPTIKGSASMPTSTSLQSLSGGTAGGNSGVGSGIPMLSKPPGGGGTPTSTPATPRSGLPRPASFVGTPISTPRSKVAQPTRSLLTPPKSLSTLSALRDSTWRDGCY</sequence>
<dbReference type="PANTHER" id="PTHR22406:SF2">
    <property type="entry name" value="SLAIN MOTIF-CONTAINING PROTEIN 1"/>
    <property type="match status" value="1"/>
</dbReference>
<reference evidence="4" key="2">
    <citation type="submission" date="2025-09" db="UniProtKB">
        <authorList>
            <consortium name="Ensembl"/>
        </authorList>
    </citation>
    <scope>IDENTIFICATION</scope>
</reference>
<dbReference type="GO" id="GO:0035371">
    <property type="term" value="C:microtubule plus-end"/>
    <property type="evidence" value="ECO:0007669"/>
    <property type="project" value="TreeGrafter"/>
</dbReference>
<gene>
    <name evidence="4" type="primary">LOC115578041</name>
</gene>
<protein>
    <submittedName>
        <fullName evidence="4">SLAIN motif family, member 1b</fullName>
    </submittedName>
</protein>
<feature type="region of interest" description="Disordered" evidence="3">
    <location>
        <begin position="44"/>
        <end position="78"/>
    </location>
</feature>
<dbReference type="Proteomes" id="UP000472265">
    <property type="component" value="Unassembled WGS sequence"/>
</dbReference>
<name>A0A671XA77_SPAAU</name>
<dbReference type="InterPro" id="IPR026179">
    <property type="entry name" value="Slain"/>
</dbReference>
<feature type="compositionally biased region" description="Low complexity" evidence="3">
    <location>
        <begin position="307"/>
        <end position="317"/>
    </location>
</feature>
<dbReference type="AlphaFoldDB" id="A0A671XA77"/>
<dbReference type="GeneTree" id="ENSGT00390000017860"/>
<keyword evidence="5" id="KW-1185">Reference proteome</keyword>
<dbReference type="GO" id="GO:0007020">
    <property type="term" value="P:microtubule nucleation"/>
    <property type="evidence" value="ECO:0007669"/>
    <property type="project" value="TreeGrafter"/>
</dbReference>
<feature type="region of interest" description="Disordered" evidence="3">
    <location>
        <begin position="172"/>
        <end position="206"/>
    </location>
</feature>
<reference evidence="4" key="1">
    <citation type="submission" date="2025-08" db="UniProtKB">
        <authorList>
            <consortium name="Ensembl"/>
        </authorList>
    </citation>
    <scope>IDENTIFICATION</scope>
</reference>
<dbReference type="InParanoid" id="A0A671XA77"/>
<feature type="compositionally biased region" description="Low complexity" evidence="3">
    <location>
        <begin position="275"/>
        <end position="285"/>
    </location>
</feature>
<feature type="compositionally biased region" description="Low complexity" evidence="3">
    <location>
        <begin position="240"/>
        <end position="249"/>
    </location>
</feature>
<dbReference type="OMA" id="TPERTGC"/>
<dbReference type="PANTHER" id="PTHR22406">
    <property type="entry name" value="NASCENT POLYPEPTIDE-ASSOCIATED COMPLEX SUBUNIT ALPHA, MUSCLE-SPECIFIC FORM"/>
    <property type="match status" value="1"/>
</dbReference>
<evidence type="ECO:0000256" key="1">
    <source>
        <dbReference type="ARBA" id="ARBA00006652"/>
    </source>
</evidence>
<feature type="compositionally biased region" description="Gly residues" evidence="3">
    <location>
        <begin position="250"/>
        <end position="260"/>
    </location>
</feature>
<dbReference type="GO" id="GO:0031116">
    <property type="term" value="P:positive regulation of microtubule polymerization"/>
    <property type="evidence" value="ECO:0007669"/>
    <property type="project" value="TreeGrafter"/>
</dbReference>